<protein>
    <recommendedName>
        <fullName evidence="3">HEAT repeat domain-containing protein</fullName>
    </recommendedName>
</protein>
<dbReference type="EMBL" id="RQYY01000008">
    <property type="protein sequence ID" value="RRD25617.1"/>
    <property type="molecule type" value="Genomic_DNA"/>
</dbReference>
<dbReference type="OrthoDB" id="83685at2"/>
<accession>A0A3P1UW47</accession>
<evidence type="ECO:0008006" key="3">
    <source>
        <dbReference type="Google" id="ProtNLM"/>
    </source>
</evidence>
<organism evidence="1 2">
    <name type="scientific">Fusobacterium canifelinum</name>
    <dbReference type="NCBI Taxonomy" id="285729"/>
    <lineage>
        <taxon>Bacteria</taxon>
        <taxon>Fusobacteriati</taxon>
        <taxon>Fusobacteriota</taxon>
        <taxon>Fusobacteriia</taxon>
        <taxon>Fusobacteriales</taxon>
        <taxon>Fusobacteriaceae</taxon>
        <taxon>Fusobacterium</taxon>
    </lineage>
</organism>
<dbReference type="AlphaFoldDB" id="A0A3P1UW47"/>
<comment type="caution">
    <text evidence="1">The sequence shown here is derived from an EMBL/GenBank/DDBJ whole genome shotgun (WGS) entry which is preliminary data.</text>
</comment>
<reference evidence="1 2" key="1">
    <citation type="submission" date="2018-11" db="EMBL/GenBank/DDBJ databases">
        <title>Genomes From Bacteria Associated with the Canine Oral Cavity: a Test Case for Automated Genome-Based Taxonomic Assignment.</title>
        <authorList>
            <person name="Coil D.A."/>
            <person name="Jospin G."/>
            <person name="Darling A.E."/>
            <person name="Wallis C."/>
            <person name="Davis I.J."/>
            <person name="Harris S."/>
            <person name="Eisen J.A."/>
            <person name="Holcombe L.J."/>
            <person name="O'Flynn C."/>
        </authorList>
    </citation>
    <scope>NUCLEOTIDE SEQUENCE [LARGE SCALE GENOMIC DNA]</scope>
    <source>
        <strain evidence="1 2">OH4460_COT-188</strain>
    </source>
</reference>
<proteinExistence type="predicted"/>
<evidence type="ECO:0000313" key="2">
    <source>
        <dbReference type="Proteomes" id="UP000281534"/>
    </source>
</evidence>
<sequence length="639" mass="75643">MNFEPLYELKNRLENVAVVGINLAKDDFRLKRAVEQVKEYSTVAKVFKQIYDMGNSLIDTDDENKCDLFLDLLALLDAVLCTQATTYSDDKPKEIKTITKNKNFYKELHYSELSPLIYAFTETGGGRLNIITDSFKTNPEIMKDFRVKTYMIHGLSDKYSEISDRMAEELKKQGKEVIPLLKDSFDPQGKRDMISRLEIIASICKEEENDFYKYCIENGSKEIKEIAIEFLCYDQNNIDYILDLTKIEKGRLKNKAFEALSYMNDSRAAEEWGKFLKKKPLDNIEYLSGTTQQWATDYLNDFIGEYIIELRNKTLKTAEEKRTVESEIIRIFSVILNKESEKTLLFCKELYPYNKYQIKRILSFYIAKDLNEEVINTVKELSKKYEGEFLEQEFLISLIKDKAETVYKNFSKYAGVGGLEEEIKKLFNSLFKDNKISKNKEEAKAQEEFRTLFNVIFHIYYNEESKEYILQWSNMITYNSIQIKLSGFDKKWYDVIFELDDDDYYEKWNYYSSYNTSIKRLYNPNIKGLKEKYGKFYYNIILSHVPYKEDIEFLNKLGWTDYKDFLKGKIDLERNQAVFTNRISYISYNCILKEIPISEDELKNQLEEIMELNKKLKLPINLCERWLERLKSGVKVKEL</sequence>
<dbReference type="Proteomes" id="UP000281534">
    <property type="component" value="Unassembled WGS sequence"/>
</dbReference>
<gene>
    <name evidence="1" type="ORF">EII27_06105</name>
</gene>
<evidence type="ECO:0000313" key="1">
    <source>
        <dbReference type="EMBL" id="RRD25617.1"/>
    </source>
</evidence>
<name>A0A3P1UW47_9FUSO</name>
<dbReference type="RefSeq" id="WP_124796645.1">
    <property type="nucleotide sequence ID" value="NZ_RQYY01000008.1"/>
</dbReference>